<evidence type="ECO:0000313" key="4">
    <source>
        <dbReference type="Proteomes" id="UP000548685"/>
    </source>
</evidence>
<dbReference type="Gene3D" id="3.40.50.720">
    <property type="entry name" value="NAD(P)-binding Rossmann-like Domain"/>
    <property type="match status" value="1"/>
</dbReference>
<dbReference type="InterPro" id="IPR036220">
    <property type="entry name" value="UDP-Glc/GDP-Man_DH_C_sf"/>
</dbReference>
<reference evidence="3 4" key="1">
    <citation type="submission" date="2020-08" db="EMBL/GenBank/DDBJ databases">
        <title>Genomic Encyclopedia of Type Strains, Phase IV (KMG-IV): sequencing the most valuable type-strain genomes for metagenomic binning, comparative biology and taxonomic classification.</title>
        <authorList>
            <person name="Goeker M."/>
        </authorList>
    </citation>
    <scope>NUCLEOTIDE SEQUENCE [LARGE SCALE GENOMIC DNA]</scope>
    <source>
        <strain evidence="3 4">DSM 8510</strain>
    </source>
</reference>
<dbReference type="RefSeq" id="WP_244958105.1">
    <property type="nucleotide sequence ID" value="NZ_JACICE010000007.1"/>
</dbReference>
<protein>
    <recommendedName>
        <fullName evidence="1">UDP-glucose 6-dehydrogenase</fullName>
    </recommendedName>
</protein>
<dbReference type="InterPro" id="IPR014027">
    <property type="entry name" value="UDP-Glc/GDP-Man_DH_C"/>
</dbReference>
<dbReference type="EMBL" id="JACICE010000007">
    <property type="protein sequence ID" value="MBB3777231.1"/>
    <property type="molecule type" value="Genomic_DNA"/>
</dbReference>
<dbReference type="PANTHER" id="PTHR43750">
    <property type="entry name" value="UDP-GLUCOSE 6-DEHYDROGENASE TUAD"/>
    <property type="match status" value="1"/>
</dbReference>
<proteinExistence type="predicted"/>
<feature type="domain" description="UDP-glucose/GDP-mannose dehydrogenase C-terminal" evidence="2">
    <location>
        <begin position="1"/>
        <end position="40"/>
    </location>
</feature>
<accession>A0ABR6I2V5</accession>
<dbReference type="Proteomes" id="UP000548685">
    <property type="component" value="Unassembled WGS sequence"/>
</dbReference>
<evidence type="ECO:0000313" key="3">
    <source>
        <dbReference type="EMBL" id="MBB3777231.1"/>
    </source>
</evidence>
<gene>
    <name evidence="3" type="ORF">FHS52_003228</name>
</gene>
<evidence type="ECO:0000256" key="1">
    <source>
        <dbReference type="ARBA" id="ARBA00015132"/>
    </source>
</evidence>
<keyword evidence="4" id="KW-1185">Reference proteome</keyword>
<name>A0ABR6I2V5_9SPHN</name>
<feature type="non-terminal residue" evidence="3">
    <location>
        <position position="1"/>
    </location>
</feature>
<dbReference type="PANTHER" id="PTHR43750:SF3">
    <property type="entry name" value="UDP-GLUCOSE 6-DEHYDROGENASE TUAD"/>
    <property type="match status" value="1"/>
</dbReference>
<organism evidence="3 4">
    <name type="scientific">Erythrobacter ramosus</name>
    <dbReference type="NCBI Taxonomy" id="35811"/>
    <lineage>
        <taxon>Bacteria</taxon>
        <taxon>Pseudomonadati</taxon>
        <taxon>Pseudomonadota</taxon>
        <taxon>Alphaproteobacteria</taxon>
        <taxon>Sphingomonadales</taxon>
        <taxon>Erythrobacteraceae</taxon>
        <taxon>Erythrobacter/Porphyrobacter group</taxon>
        <taxon>Erythrobacter</taxon>
    </lineage>
</organism>
<evidence type="ECO:0000259" key="2">
    <source>
        <dbReference type="Pfam" id="PF03720"/>
    </source>
</evidence>
<sequence length="56" mass="6135">GADVVVIVTEWDAFRALDLRRVKELANAPVLVDLRNIYNPDDMAAAGFTYVSVGRA</sequence>
<comment type="caution">
    <text evidence="3">The sequence shown here is derived from an EMBL/GenBank/DDBJ whole genome shotgun (WGS) entry which is preliminary data.</text>
</comment>
<dbReference type="SUPFAM" id="SSF52413">
    <property type="entry name" value="UDP-glucose/GDP-mannose dehydrogenase C-terminal domain"/>
    <property type="match status" value="1"/>
</dbReference>
<dbReference type="Pfam" id="PF03720">
    <property type="entry name" value="UDPG_MGDP_dh_C"/>
    <property type="match status" value="1"/>
</dbReference>